<evidence type="ECO:0000313" key="1">
    <source>
        <dbReference type="EMBL" id="MCE2055595.1"/>
    </source>
</evidence>
<sequence>MFQPTTDWVLKDGKINSFDLDELFKKRELTLDLGNLLTGLHLKNYKSSGLKLIEEADLSFLKQGFLVLEEENLRKSSLEESEISTGEEEVEGLLRGLEERRGFLGDLAIGGVYKERE</sequence>
<reference evidence="1 2" key="1">
    <citation type="journal article" date="2021" name="BMC Genomics">
        <title>Datura genome reveals duplications of psychoactive alkaloid biosynthetic genes and high mutation rate following tissue culture.</title>
        <authorList>
            <person name="Rajewski A."/>
            <person name="Carter-House D."/>
            <person name="Stajich J."/>
            <person name="Litt A."/>
        </authorList>
    </citation>
    <scope>NUCLEOTIDE SEQUENCE [LARGE SCALE GENOMIC DNA]</scope>
    <source>
        <strain evidence="1">AR-01</strain>
    </source>
</reference>
<proteinExistence type="predicted"/>
<protein>
    <submittedName>
        <fullName evidence="1">Uncharacterized protein</fullName>
    </submittedName>
</protein>
<name>A0ABS8W093_DATST</name>
<organism evidence="1 2">
    <name type="scientific">Datura stramonium</name>
    <name type="common">Jimsonweed</name>
    <name type="synonym">Common thornapple</name>
    <dbReference type="NCBI Taxonomy" id="4076"/>
    <lineage>
        <taxon>Eukaryota</taxon>
        <taxon>Viridiplantae</taxon>
        <taxon>Streptophyta</taxon>
        <taxon>Embryophyta</taxon>
        <taxon>Tracheophyta</taxon>
        <taxon>Spermatophyta</taxon>
        <taxon>Magnoliopsida</taxon>
        <taxon>eudicotyledons</taxon>
        <taxon>Gunneridae</taxon>
        <taxon>Pentapetalae</taxon>
        <taxon>asterids</taxon>
        <taxon>lamiids</taxon>
        <taxon>Solanales</taxon>
        <taxon>Solanaceae</taxon>
        <taxon>Solanoideae</taxon>
        <taxon>Datureae</taxon>
        <taxon>Datura</taxon>
    </lineage>
</organism>
<dbReference type="Proteomes" id="UP000823775">
    <property type="component" value="Unassembled WGS sequence"/>
</dbReference>
<dbReference type="EMBL" id="JACEIK010006383">
    <property type="protein sequence ID" value="MCE2055595.1"/>
    <property type="molecule type" value="Genomic_DNA"/>
</dbReference>
<accession>A0ABS8W093</accession>
<comment type="caution">
    <text evidence="1">The sequence shown here is derived from an EMBL/GenBank/DDBJ whole genome shotgun (WGS) entry which is preliminary data.</text>
</comment>
<keyword evidence="2" id="KW-1185">Reference proteome</keyword>
<evidence type="ECO:0000313" key="2">
    <source>
        <dbReference type="Proteomes" id="UP000823775"/>
    </source>
</evidence>
<gene>
    <name evidence="1" type="ORF">HAX54_042984</name>
</gene>